<name>A0A7W9HKV3_9PSEU</name>
<dbReference type="EMBL" id="JACHMO010000001">
    <property type="protein sequence ID" value="MBB5803813.1"/>
    <property type="molecule type" value="Genomic_DNA"/>
</dbReference>
<dbReference type="InterPro" id="IPR000415">
    <property type="entry name" value="Nitroreductase-like"/>
</dbReference>
<sequence>MRRGGVLLSGGVDHQVVPVRLWDRMSITSPDVHAGEFPLTEPGARLALGLVDAAFTDVGAAKSGGPRAVPSAGALYPYEFVVIVGDSDESHVLHVDPVRRLVHRLAGGSAARSCERAGLRLPEPGGAVVFVVSRPWLSMRKYGDRGYLYSQLDAAHLATNLLCVSSETGVPAQLRLRFDREPLHDVLGLTGRCRELHSAVVVGPGSGPAPDARWSGRASARPSDLDVTWLELACWDSLGPADGVPEPARNVITGPFVAGGTGARPPGWRQLSLVRASAKEFVPAEVPADVLRRALSAIGTHHATDLRPDPDFHVSLVVRSVAGQPPAVIPLGRDGRVDLDVPPCPDDIAKACMHQDHLRDAAAFVVFHAPRHRVVGPNPRELIFRAGAVGQLLYLGAAEAGLGVTAVGGFDAHRWRRIARLPGDHEVLYLIALGAGHDTGTKWDRAHTAYAHDER</sequence>
<protein>
    <submittedName>
        <fullName evidence="2">Nitroreductase</fullName>
    </submittedName>
</protein>
<comment type="caution">
    <text evidence="2">The sequence shown here is derived from an EMBL/GenBank/DDBJ whole genome shotgun (WGS) entry which is preliminary data.</text>
</comment>
<reference evidence="2 3" key="1">
    <citation type="submission" date="2020-08" db="EMBL/GenBank/DDBJ databases">
        <title>Sequencing the genomes of 1000 actinobacteria strains.</title>
        <authorList>
            <person name="Klenk H.-P."/>
        </authorList>
    </citation>
    <scope>NUCLEOTIDE SEQUENCE [LARGE SCALE GENOMIC DNA]</scope>
    <source>
        <strain evidence="2 3">DSM 45486</strain>
    </source>
</reference>
<proteinExistence type="predicted"/>
<dbReference type="Pfam" id="PF00881">
    <property type="entry name" value="Nitroreductase"/>
    <property type="match status" value="1"/>
</dbReference>
<gene>
    <name evidence="2" type="ORF">F4560_003581</name>
</gene>
<dbReference type="SUPFAM" id="SSF55469">
    <property type="entry name" value="FMN-dependent nitroreductase-like"/>
    <property type="match status" value="2"/>
</dbReference>
<dbReference type="InterPro" id="IPR052544">
    <property type="entry name" value="Bacteriocin_Proc_Enz"/>
</dbReference>
<dbReference type="RefSeq" id="WP_184921330.1">
    <property type="nucleotide sequence ID" value="NZ_JACHMO010000001.1"/>
</dbReference>
<evidence type="ECO:0000313" key="3">
    <source>
        <dbReference type="Proteomes" id="UP000552097"/>
    </source>
</evidence>
<accession>A0A7W9HKV3</accession>
<dbReference type="InterPro" id="IPR029479">
    <property type="entry name" value="Nitroreductase"/>
</dbReference>
<keyword evidence="3" id="KW-1185">Reference proteome</keyword>
<dbReference type="Proteomes" id="UP000552097">
    <property type="component" value="Unassembled WGS sequence"/>
</dbReference>
<dbReference type="PANTHER" id="PTHR43745:SF2">
    <property type="entry name" value="NITROREDUCTASE MJ1384-RELATED"/>
    <property type="match status" value="1"/>
</dbReference>
<dbReference type="AlphaFoldDB" id="A0A7W9HKV3"/>
<dbReference type="PANTHER" id="PTHR43745">
    <property type="entry name" value="NITROREDUCTASE MJ1384-RELATED"/>
    <property type="match status" value="1"/>
</dbReference>
<evidence type="ECO:0000259" key="1">
    <source>
        <dbReference type="Pfam" id="PF00881"/>
    </source>
</evidence>
<dbReference type="GO" id="GO:0016491">
    <property type="term" value="F:oxidoreductase activity"/>
    <property type="evidence" value="ECO:0007669"/>
    <property type="project" value="InterPro"/>
</dbReference>
<dbReference type="Gene3D" id="3.40.109.10">
    <property type="entry name" value="NADH Oxidase"/>
    <property type="match status" value="2"/>
</dbReference>
<evidence type="ECO:0000313" key="2">
    <source>
        <dbReference type="EMBL" id="MBB5803813.1"/>
    </source>
</evidence>
<organism evidence="2 3">
    <name type="scientific">Saccharothrix ecbatanensis</name>
    <dbReference type="NCBI Taxonomy" id="1105145"/>
    <lineage>
        <taxon>Bacteria</taxon>
        <taxon>Bacillati</taxon>
        <taxon>Actinomycetota</taxon>
        <taxon>Actinomycetes</taxon>
        <taxon>Pseudonocardiales</taxon>
        <taxon>Pseudonocardiaceae</taxon>
        <taxon>Saccharothrix</taxon>
    </lineage>
</organism>
<feature type="domain" description="Nitroreductase" evidence="1">
    <location>
        <begin position="325"/>
        <end position="434"/>
    </location>
</feature>